<protein>
    <recommendedName>
        <fullName evidence="2">peroxidase</fullName>
        <ecNumber evidence="2">1.11.1.7</ecNumber>
    </recommendedName>
</protein>
<feature type="binding site" description="axial binding residue" evidence="7">
    <location>
        <position position="415"/>
    </location>
    <ligand>
        <name>heme b</name>
        <dbReference type="ChEBI" id="CHEBI:60344"/>
    </ligand>
    <ligandPart>
        <name>Fe</name>
        <dbReference type="ChEBI" id="CHEBI:18248"/>
    </ligandPart>
</feature>
<dbReference type="GO" id="GO:0140825">
    <property type="term" value="F:lactoperoxidase activity"/>
    <property type="evidence" value="ECO:0007669"/>
    <property type="project" value="UniProtKB-EC"/>
</dbReference>
<comment type="caution">
    <text evidence="8">Lacks conserved residue(s) required for the propagation of feature annotation.</text>
</comment>
<dbReference type="STRING" id="174720.A0A0N5C3S0"/>
<evidence type="ECO:0000313" key="11">
    <source>
        <dbReference type="WBParaSite" id="SPAL_0001261000.1"/>
    </source>
</evidence>
<dbReference type="PANTHER" id="PTHR11475:SF22">
    <property type="entry name" value="PEROXIDASE SKPO-1"/>
    <property type="match status" value="1"/>
</dbReference>
<comment type="catalytic activity">
    <reaction evidence="1">
        <text>2 a phenolic donor + H2O2 = 2 a phenolic radical donor + 2 H2O</text>
        <dbReference type="Rhea" id="RHEA:56136"/>
        <dbReference type="ChEBI" id="CHEBI:15377"/>
        <dbReference type="ChEBI" id="CHEBI:16240"/>
        <dbReference type="ChEBI" id="CHEBI:139520"/>
        <dbReference type="ChEBI" id="CHEBI:139521"/>
        <dbReference type="EC" id="1.11.1.7"/>
    </reaction>
</comment>
<dbReference type="EC" id="1.11.1.7" evidence="2"/>
<dbReference type="PROSITE" id="PS51670">
    <property type="entry name" value="SHKT"/>
    <property type="match status" value="1"/>
</dbReference>
<accession>A0A0N5C3S0</accession>
<keyword evidence="3" id="KW-0560">Oxidoreductase</keyword>
<keyword evidence="7" id="KW-0408">Iron</keyword>
<evidence type="ECO:0000256" key="6">
    <source>
        <dbReference type="ARBA" id="ARBA00023157"/>
    </source>
</evidence>
<keyword evidence="4 7" id="KW-0479">Metal-binding</keyword>
<keyword evidence="6 8" id="KW-1015">Disulfide bond</keyword>
<dbReference type="InterPro" id="IPR010255">
    <property type="entry name" value="Haem_peroxidase_sf"/>
</dbReference>
<evidence type="ECO:0000256" key="3">
    <source>
        <dbReference type="ARBA" id="ARBA00022559"/>
    </source>
</evidence>
<dbReference type="CDD" id="cd09823">
    <property type="entry name" value="peroxinectin_like"/>
    <property type="match status" value="1"/>
</dbReference>
<dbReference type="PROSITE" id="PS50292">
    <property type="entry name" value="PEROXIDASE_3"/>
    <property type="match status" value="1"/>
</dbReference>
<dbReference type="Pfam" id="PF03098">
    <property type="entry name" value="An_peroxidase"/>
    <property type="match status" value="1"/>
</dbReference>
<proteinExistence type="predicted"/>
<keyword evidence="3" id="KW-0575">Peroxidase</keyword>
<dbReference type="WBParaSite" id="SPAL_0001261000.1">
    <property type="protein sequence ID" value="SPAL_0001261000.1"/>
    <property type="gene ID" value="SPAL_0001261000"/>
</dbReference>
<evidence type="ECO:0000256" key="1">
    <source>
        <dbReference type="ARBA" id="ARBA00000189"/>
    </source>
</evidence>
<dbReference type="AlphaFoldDB" id="A0A0N5C3S0"/>
<organism evidence="10 11">
    <name type="scientific">Strongyloides papillosus</name>
    <name type="common">Intestinal threadworm</name>
    <dbReference type="NCBI Taxonomy" id="174720"/>
    <lineage>
        <taxon>Eukaryota</taxon>
        <taxon>Metazoa</taxon>
        <taxon>Ecdysozoa</taxon>
        <taxon>Nematoda</taxon>
        <taxon>Chromadorea</taxon>
        <taxon>Rhabditida</taxon>
        <taxon>Tylenchina</taxon>
        <taxon>Panagrolaimomorpha</taxon>
        <taxon>Strongyloidoidea</taxon>
        <taxon>Strongyloididae</taxon>
        <taxon>Strongyloides</taxon>
    </lineage>
</organism>
<dbReference type="FunFam" id="1.10.640.10:FF:000007">
    <property type="entry name" value="Peroxidase mlt-7"/>
    <property type="match status" value="1"/>
</dbReference>
<evidence type="ECO:0000256" key="5">
    <source>
        <dbReference type="ARBA" id="ARBA00022729"/>
    </source>
</evidence>
<dbReference type="SMART" id="SM00254">
    <property type="entry name" value="ShKT"/>
    <property type="match status" value="1"/>
</dbReference>
<keyword evidence="7" id="KW-0349">Heme</keyword>
<dbReference type="GO" id="GO:0005615">
    <property type="term" value="C:extracellular space"/>
    <property type="evidence" value="ECO:0007669"/>
    <property type="project" value="TreeGrafter"/>
</dbReference>
<dbReference type="Proteomes" id="UP000046392">
    <property type="component" value="Unplaced"/>
</dbReference>
<evidence type="ECO:0000256" key="4">
    <source>
        <dbReference type="ARBA" id="ARBA00022723"/>
    </source>
</evidence>
<name>A0A0N5C3S0_STREA</name>
<dbReference type="PRINTS" id="PR00457">
    <property type="entry name" value="ANPEROXIDASE"/>
</dbReference>
<evidence type="ECO:0000313" key="10">
    <source>
        <dbReference type="Proteomes" id="UP000046392"/>
    </source>
</evidence>
<evidence type="ECO:0000256" key="8">
    <source>
        <dbReference type="PROSITE-ProRule" id="PRU01005"/>
    </source>
</evidence>
<dbReference type="Pfam" id="PF01549">
    <property type="entry name" value="ShK"/>
    <property type="match status" value="1"/>
</dbReference>
<dbReference type="GO" id="GO:0006979">
    <property type="term" value="P:response to oxidative stress"/>
    <property type="evidence" value="ECO:0007669"/>
    <property type="project" value="InterPro"/>
</dbReference>
<feature type="disulfide bond" evidence="8">
    <location>
        <begin position="18"/>
        <end position="52"/>
    </location>
</feature>
<dbReference type="InterPro" id="IPR003582">
    <property type="entry name" value="ShKT_dom"/>
</dbReference>
<dbReference type="Gene3D" id="1.10.640.10">
    <property type="entry name" value="Haem peroxidase domain superfamily, animal type"/>
    <property type="match status" value="1"/>
</dbReference>
<evidence type="ECO:0000259" key="9">
    <source>
        <dbReference type="PROSITE" id="PS51670"/>
    </source>
</evidence>
<dbReference type="PANTHER" id="PTHR11475">
    <property type="entry name" value="OXIDASE/PEROXIDASE"/>
    <property type="match status" value="1"/>
</dbReference>
<dbReference type="SUPFAM" id="SSF48113">
    <property type="entry name" value="Heme-dependent peroxidases"/>
    <property type="match status" value="1"/>
</dbReference>
<feature type="domain" description="ShKT" evidence="9">
    <location>
        <begin position="18"/>
        <end position="52"/>
    </location>
</feature>
<dbReference type="GO" id="GO:0020037">
    <property type="term" value="F:heme binding"/>
    <property type="evidence" value="ECO:0007669"/>
    <property type="project" value="InterPro"/>
</dbReference>
<reference evidence="11" key="1">
    <citation type="submission" date="2017-02" db="UniProtKB">
        <authorList>
            <consortium name="WormBaseParasite"/>
        </authorList>
    </citation>
    <scope>IDENTIFICATION</scope>
</reference>
<dbReference type="InterPro" id="IPR037120">
    <property type="entry name" value="Haem_peroxidase_sf_animal"/>
</dbReference>
<keyword evidence="5" id="KW-0732">Signal</keyword>
<evidence type="ECO:0000256" key="7">
    <source>
        <dbReference type="PIRSR" id="PIRSR619791-2"/>
    </source>
</evidence>
<sequence>MIRKLFLLVDSDCRQNGCCDNNKHCVTWSLLGECTKSPKFMLANCKKSCNACGSNGSINSFPRFSNDNLSGCPLIQTSQLSTDFELSEPIFRSFLKQRQCGVETSIKDCSKSICYHKFFRTPDGSCNNIENPTWGAAKTRYLRLLPSFYEDGISIPIGMKTIFRPHPRTVTRHLLNSDKNIFSNFNQLAMQWGQFISHDILFNGRSDFCTCQTFSNTNCMNVNTAKDDISKLMRKVMCTPITRSIPVCRNDDLTSPREQMNLNTGFLDGSTIYGSTTETMNNLRNGHLLKFEKSASGSEFAPEALSMLGSSMKLGDERGLIFVGIASLHTIFLRYHNIIARELKTINSHWSDDRIFQETRKIVGGAIQSITYNEFLPALLGSDNLDFLISKYIAYDDSVSPAISNEFSAAAFRLHGMVVKNYPFINDNYKVLGNIKFVQGTNTFLPILQRSISQLMRGLIATPLRKPQRLTSQVTEELFDGIFDMATINIQRGRDHGLRAYNDYRIYCGLKPIKNFPDWEDVSDADVKLRAQQLYRTPDNMELYVGGLLEEPIKGGVVGPTFACIIADQFKRLRDGDRFFYQNNEVFTNLQSKEINSISIASVICSSEPDIKNVPVNAFDADKGENAVPCSMIPFLNLSLWRSNN</sequence>
<dbReference type="GO" id="GO:0046872">
    <property type="term" value="F:metal ion binding"/>
    <property type="evidence" value="ECO:0007669"/>
    <property type="project" value="UniProtKB-KW"/>
</dbReference>
<evidence type="ECO:0000256" key="2">
    <source>
        <dbReference type="ARBA" id="ARBA00012313"/>
    </source>
</evidence>
<keyword evidence="10" id="KW-1185">Reference proteome</keyword>
<dbReference type="InterPro" id="IPR019791">
    <property type="entry name" value="Haem_peroxidase_animal"/>
</dbReference>